<dbReference type="Pfam" id="PF12906">
    <property type="entry name" value="RINGv"/>
    <property type="match status" value="1"/>
</dbReference>
<keyword evidence="7" id="KW-1185">Reference proteome</keyword>
<protein>
    <recommendedName>
        <fullName evidence="5">RING-CH-type domain-containing protein</fullName>
    </recommendedName>
</protein>
<dbReference type="CDD" id="cd16495">
    <property type="entry name" value="RING_CH-C4HC3_MARCH"/>
    <property type="match status" value="1"/>
</dbReference>
<name>A0A8J8T5Y6_HALGN</name>
<accession>A0A8J8T5Y6</accession>
<keyword evidence="1" id="KW-0479">Metal-binding</keyword>
<dbReference type="InterPro" id="IPR013083">
    <property type="entry name" value="Znf_RING/FYVE/PHD"/>
</dbReference>
<dbReference type="AlphaFoldDB" id="A0A8J8T5Y6"/>
<comment type="caution">
    <text evidence="6">The sequence shown here is derived from an EMBL/GenBank/DDBJ whole genome shotgun (WGS) entry which is preliminary data.</text>
</comment>
<dbReference type="SUPFAM" id="SSF57850">
    <property type="entry name" value="RING/U-box"/>
    <property type="match status" value="1"/>
</dbReference>
<organism evidence="6 7">
    <name type="scientific">Halteria grandinella</name>
    <dbReference type="NCBI Taxonomy" id="5974"/>
    <lineage>
        <taxon>Eukaryota</taxon>
        <taxon>Sar</taxon>
        <taxon>Alveolata</taxon>
        <taxon>Ciliophora</taxon>
        <taxon>Intramacronucleata</taxon>
        <taxon>Spirotrichea</taxon>
        <taxon>Stichotrichia</taxon>
        <taxon>Sporadotrichida</taxon>
        <taxon>Halteriidae</taxon>
        <taxon>Halteria</taxon>
    </lineage>
</organism>
<dbReference type="OrthoDB" id="305026at2759"/>
<feature type="region of interest" description="Disordered" evidence="4">
    <location>
        <begin position="32"/>
        <end position="52"/>
    </location>
</feature>
<keyword evidence="3" id="KW-0862">Zinc</keyword>
<evidence type="ECO:0000256" key="2">
    <source>
        <dbReference type="ARBA" id="ARBA00022771"/>
    </source>
</evidence>
<dbReference type="PANTHER" id="PTHR46210">
    <property type="entry name" value="FHA DOMAIN-CONTAINING PROTEIN"/>
    <property type="match status" value="1"/>
</dbReference>
<dbReference type="InterPro" id="IPR011016">
    <property type="entry name" value="Znf_RING-CH"/>
</dbReference>
<evidence type="ECO:0000313" key="6">
    <source>
        <dbReference type="EMBL" id="TNV83642.1"/>
    </source>
</evidence>
<gene>
    <name evidence="6" type="ORF">FGO68_gene12937</name>
</gene>
<dbReference type="GO" id="GO:0008270">
    <property type="term" value="F:zinc ion binding"/>
    <property type="evidence" value="ECO:0007669"/>
    <property type="project" value="UniProtKB-KW"/>
</dbReference>
<evidence type="ECO:0000256" key="3">
    <source>
        <dbReference type="ARBA" id="ARBA00022833"/>
    </source>
</evidence>
<keyword evidence="2" id="KW-0863">Zinc-finger</keyword>
<dbReference type="PANTHER" id="PTHR46210:SF1">
    <property type="entry name" value="FHA DOMAIN-CONTAINING PROTEIN"/>
    <property type="match status" value="1"/>
</dbReference>
<dbReference type="PROSITE" id="PS51292">
    <property type="entry name" value="ZF_RING_CH"/>
    <property type="match status" value="1"/>
</dbReference>
<reference evidence="6" key="1">
    <citation type="submission" date="2019-06" db="EMBL/GenBank/DDBJ databases">
        <authorList>
            <person name="Zheng W."/>
        </authorList>
    </citation>
    <scope>NUCLEOTIDE SEQUENCE</scope>
    <source>
        <strain evidence="6">QDHG01</strain>
    </source>
</reference>
<evidence type="ECO:0000256" key="1">
    <source>
        <dbReference type="ARBA" id="ARBA00022723"/>
    </source>
</evidence>
<dbReference type="Proteomes" id="UP000785679">
    <property type="component" value="Unassembled WGS sequence"/>
</dbReference>
<feature type="domain" description="RING-CH-type" evidence="5">
    <location>
        <begin position="215"/>
        <end position="298"/>
    </location>
</feature>
<sequence length="589" mass="65839">MTSIGSSYGPSKTYFQQRAVSLTRGGARCVPNKSSQRITNVSSGSSMKVPSQGAQGTTMVVAKISKPNTKSCAIKSEIGHPIFDLHKLGHKDYQERITKRIFNIKGNQGNTSTHFIQLGTDYEAITSEYSQSQVLGQTKVRHLFTLEHSTNLLEVHVPIYISATNNQGIPLKRKDLFRLGATFLRIKSITHPSLHTQPPLPPPDAPPTKPTPQLIALLHSQACRICFNNSLLDSFTQDPANPLVSPCACRGSVQHVHKKCMQRWLETKLVNALGEQQSAVVDMQVFKCDVCRSKFREALIQEILIKQSEVLAGKLCVVMQQVKMDGEGAFKTTGKEYMLVISKSEGDKAGFYIGQYNLKGLVGETMMNSQNTIVTYDFRTQVIEFRDNNSRYGTAKVLNTGIKAIVGKNTCLQPIGKEVIFEFHSTTSTATQVRQTTAQLVRGLFNRPSQRDFQNTHKPQYEEDDEAYQLERQRPPQQSRLLRDQFSSIDSEKTIHEPSPYQLLRNYFNLRPQIIPDQSIAGERNNTSTFNSTRGATIRTISRPGTYNYNSTQGGSTPYANNVRYKSGLNGVTPKVGRYSDVVQKTNML</sequence>
<evidence type="ECO:0000256" key="4">
    <source>
        <dbReference type="SAM" id="MobiDB-lite"/>
    </source>
</evidence>
<evidence type="ECO:0000313" key="7">
    <source>
        <dbReference type="Proteomes" id="UP000785679"/>
    </source>
</evidence>
<dbReference type="Gene3D" id="3.30.40.10">
    <property type="entry name" value="Zinc/RING finger domain, C3HC4 (zinc finger)"/>
    <property type="match status" value="1"/>
</dbReference>
<dbReference type="EMBL" id="RRYP01003620">
    <property type="protein sequence ID" value="TNV83642.1"/>
    <property type="molecule type" value="Genomic_DNA"/>
</dbReference>
<dbReference type="SMART" id="SM00744">
    <property type="entry name" value="RINGv"/>
    <property type="match status" value="1"/>
</dbReference>
<evidence type="ECO:0000259" key="5">
    <source>
        <dbReference type="PROSITE" id="PS51292"/>
    </source>
</evidence>
<proteinExistence type="predicted"/>